<dbReference type="PANTHER" id="PTHR43845">
    <property type="entry name" value="BLR5969 PROTEIN"/>
    <property type="match status" value="1"/>
</dbReference>
<dbReference type="InterPro" id="IPR045851">
    <property type="entry name" value="AMP-bd_C_sf"/>
</dbReference>
<gene>
    <name evidence="2" type="ORF">SAMN02745775_1011312</name>
</gene>
<dbReference type="PANTHER" id="PTHR43845:SF1">
    <property type="entry name" value="BLR5969 PROTEIN"/>
    <property type="match status" value="1"/>
</dbReference>
<reference evidence="2 3" key="1">
    <citation type="submission" date="2016-10" db="EMBL/GenBank/DDBJ databases">
        <authorList>
            <person name="de Groot N.N."/>
        </authorList>
    </citation>
    <scope>NUCLEOTIDE SEQUENCE [LARGE SCALE GENOMIC DNA]</scope>
    <source>
        <strain evidence="2 3">DSM 19981</strain>
    </source>
</reference>
<dbReference type="Proteomes" id="UP000199473">
    <property type="component" value="Unassembled WGS sequence"/>
</dbReference>
<sequence length="463" mass="50409">MTVFDYVTAMDHPALLRDFPIGADYPGALRGLSRDALRARQEADFRKLLAFAWQVPFYQRLWGAKGIEPGDIRGLDDLPKLPAYDKSDLMASVAAHPPIGDFHGQDAHPPERRPQIIMQTTSGTTGTPQPLLFGPKSREVQNRLLARMYLMAGMTRDDVVHSVYGHGMINGGHYVRETVTHWVGARFLSAGTGVETRSAQQVFIMKQFGATAIVGFADYIKRLAEVAREEGLEPGRDLPIRLICAHLGSESQASLSAAWGGAAVYDWYGVGDTGIIAGEGPDRTGMHVMEDAHALEIADPDTGLPVPEGTLGDMVCTCLFKDDIFPIIRFNTHDVTEEVLGANPLGIPFRRIKGFLGRSDNMVKLRGINLFPTGIGALLVEQCETATGDFICRVGRSDGRDSMVVHLEVRGDADAALQSRLEGALRTRLGVEIGVALCAPGSLAALTQVESRQKPIRLIDDRK</sequence>
<dbReference type="InterPro" id="IPR028154">
    <property type="entry name" value="AMP-dep_Lig_C"/>
</dbReference>
<dbReference type="AlphaFoldDB" id="A0A1I3YH93"/>
<dbReference type="EMBL" id="FOSQ01000001">
    <property type="protein sequence ID" value="SFK31155.1"/>
    <property type="molecule type" value="Genomic_DNA"/>
</dbReference>
<dbReference type="SUPFAM" id="SSF56801">
    <property type="entry name" value="Acetyl-CoA synthetase-like"/>
    <property type="match status" value="1"/>
</dbReference>
<dbReference type="InterPro" id="IPR042099">
    <property type="entry name" value="ANL_N_sf"/>
</dbReference>
<evidence type="ECO:0000313" key="2">
    <source>
        <dbReference type="EMBL" id="SFK31155.1"/>
    </source>
</evidence>
<dbReference type="Gene3D" id="3.30.300.30">
    <property type="match status" value="1"/>
</dbReference>
<evidence type="ECO:0000313" key="3">
    <source>
        <dbReference type="Proteomes" id="UP000199473"/>
    </source>
</evidence>
<dbReference type="Pfam" id="PF14535">
    <property type="entry name" value="AMP-binding_C_2"/>
    <property type="match status" value="1"/>
</dbReference>
<dbReference type="Gene3D" id="3.40.50.12780">
    <property type="entry name" value="N-terminal domain of ligase-like"/>
    <property type="match status" value="1"/>
</dbReference>
<dbReference type="GO" id="GO:0016874">
    <property type="term" value="F:ligase activity"/>
    <property type="evidence" value="ECO:0007669"/>
    <property type="project" value="UniProtKB-KW"/>
</dbReference>
<organism evidence="2 3">
    <name type="scientific">Falsiroseomonas stagni DSM 19981</name>
    <dbReference type="NCBI Taxonomy" id="1123062"/>
    <lineage>
        <taxon>Bacteria</taxon>
        <taxon>Pseudomonadati</taxon>
        <taxon>Pseudomonadota</taxon>
        <taxon>Alphaproteobacteria</taxon>
        <taxon>Acetobacterales</taxon>
        <taxon>Roseomonadaceae</taxon>
        <taxon>Falsiroseomonas</taxon>
    </lineage>
</organism>
<name>A0A1I3YH93_9PROT</name>
<evidence type="ECO:0000259" key="1">
    <source>
        <dbReference type="Pfam" id="PF14535"/>
    </source>
</evidence>
<feature type="domain" description="AMP-dependent ligase C-terminal" evidence="1">
    <location>
        <begin position="367"/>
        <end position="462"/>
    </location>
</feature>
<proteinExistence type="predicted"/>
<dbReference type="STRING" id="1123062.SAMN02745775_1011312"/>
<keyword evidence="2" id="KW-0436">Ligase</keyword>
<accession>A0A1I3YH93</accession>
<protein>
    <submittedName>
        <fullName evidence="2">Phenylacetate-CoA ligase</fullName>
    </submittedName>
</protein>
<dbReference type="OrthoDB" id="580775at2"/>
<dbReference type="RefSeq" id="WP_092957070.1">
    <property type="nucleotide sequence ID" value="NZ_FOSQ01000001.1"/>
</dbReference>
<keyword evidence="3" id="KW-1185">Reference proteome</keyword>